<evidence type="ECO:0000313" key="2">
    <source>
        <dbReference type="EMBL" id="KAJ8352795.1"/>
    </source>
</evidence>
<proteinExistence type="predicted"/>
<dbReference type="AlphaFoldDB" id="A0A9Q1ITI1"/>
<evidence type="ECO:0000313" key="3">
    <source>
        <dbReference type="Proteomes" id="UP001152622"/>
    </source>
</evidence>
<evidence type="ECO:0000256" key="1">
    <source>
        <dbReference type="SAM" id="MobiDB-lite"/>
    </source>
</evidence>
<sequence length="94" mass="9984">MLQRPGCGLVFGCGWFASLGWSKVQQAEFMGMPLHAFTGAEPLPARFSRGGVLVVMPTPKPVRTRGAEGGKALSAPDRKACGRGKSIPSGVWRK</sequence>
<accession>A0A9Q1ITI1</accession>
<dbReference type="EMBL" id="JAINUF010000008">
    <property type="protein sequence ID" value="KAJ8352795.1"/>
    <property type="molecule type" value="Genomic_DNA"/>
</dbReference>
<keyword evidence="3" id="KW-1185">Reference proteome</keyword>
<feature type="region of interest" description="Disordered" evidence="1">
    <location>
        <begin position="63"/>
        <end position="94"/>
    </location>
</feature>
<dbReference type="Proteomes" id="UP001152622">
    <property type="component" value="Chromosome 8"/>
</dbReference>
<organism evidence="2 3">
    <name type="scientific">Synaphobranchus kaupii</name>
    <name type="common">Kaup's arrowtooth eel</name>
    <dbReference type="NCBI Taxonomy" id="118154"/>
    <lineage>
        <taxon>Eukaryota</taxon>
        <taxon>Metazoa</taxon>
        <taxon>Chordata</taxon>
        <taxon>Craniata</taxon>
        <taxon>Vertebrata</taxon>
        <taxon>Euteleostomi</taxon>
        <taxon>Actinopterygii</taxon>
        <taxon>Neopterygii</taxon>
        <taxon>Teleostei</taxon>
        <taxon>Anguilliformes</taxon>
        <taxon>Synaphobranchidae</taxon>
        <taxon>Synaphobranchus</taxon>
    </lineage>
</organism>
<reference evidence="2" key="1">
    <citation type="journal article" date="2023" name="Science">
        <title>Genome structures resolve the early diversification of teleost fishes.</title>
        <authorList>
            <person name="Parey E."/>
            <person name="Louis A."/>
            <person name="Montfort J."/>
            <person name="Bouchez O."/>
            <person name="Roques C."/>
            <person name="Iampietro C."/>
            <person name="Lluch J."/>
            <person name="Castinel A."/>
            <person name="Donnadieu C."/>
            <person name="Desvignes T."/>
            <person name="Floi Bucao C."/>
            <person name="Jouanno E."/>
            <person name="Wen M."/>
            <person name="Mejri S."/>
            <person name="Dirks R."/>
            <person name="Jansen H."/>
            <person name="Henkel C."/>
            <person name="Chen W.J."/>
            <person name="Zahm M."/>
            <person name="Cabau C."/>
            <person name="Klopp C."/>
            <person name="Thompson A.W."/>
            <person name="Robinson-Rechavi M."/>
            <person name="Braasch I."/>
            <person name="Lecointre G."/>
            <person name="Bobe J."/>
            <person name="Postlethwait J.H."/>
            <person name="Berthelot C."/>
            <person name="Roest Crollius H."/>
            <person name="Guiguen Y."/>
        </authorList>
    </citation>
    <scope>NUCLEOTIDE SEQUENCE</scope>
    <source>
        <strain evidence="2">WJC10195</strain>
    </source>
</reference>
<gene>
    <name evidence="2" type="ORF">SKAU_G00242710</name>
</gene>
<comment type="caution">
    <text evidence="2">The sequence shown here is derived from an EMBL/GenBank/DDBJ whole genome shotgun (WGS) entry which is preliminary data.</text>
</comment>
<name>A0A9Q1ITI1_SYNKA</name>
<protein>
    <submittedName>
        <fullName evidence="2">Uncharacterized protein</fullName>
    </submittedName>
</protein>